<keyword evidence="2" id="KW-0813">Transport</keyword>
<reference evidence="11 12" key="1">
    <citation type="submission" date="2017-09" db="EMBL/GenBank/DDBJ databases">
        <title>Genomics of the genus Arcobacter.</title>
        <authorList>
            <person name="Perez-Cataluna A."/>
            <person name="Figueras M.J."/>
            <person name="Salas-Masso N."/>
        </authorList>
    </citation>
    <scope>NUCLEOTIDE SEQUENCE [LARGE SCALE GENOMIC DNA]</scope>
    <source>
        <strain evidence="11 12">F156-34</strain>
    </source>
</reference>
<evidence type="ECO:0000256" key="9">
    <source>
        <dbReference type="SAM" id="Phobius"/>
    </source>
</evidence>
<dbReference type="PANTHER" id="PTHR35011">
    <property type="entry name" value="2,3-DIKETO-L-GULONATE TRAP TRANSPORTER SMALL PERMEASE PROTEIN YIAM"/>
    <property type="match status" value="1"/>
</dbReference>
<comment type="caution">
    <text evidence="11">The sequence shown here is derived from an EMBL/GenBank/DDBJ whole genome shotgun (WGS) entry which is preliminary data.</text>
</comment>
<evidence type="ECO:0000256" key="2">
    <source>
        <dbReference type="ARBA" id="ARBA00022448"/>
    </source>
</evidence>
<dbReference type="GO" id="GO:0005886">
    <property type="term" value="C:plasma membrane"/>
    <property type="evidence" value="ECO:0007669"/>
    <property type="project" value="UniProtKB-SubCell"/>
</dbReference>
<dbReference type="GO" id="GO:0022857">
    <property type="term" value="F:transmembrane transporter activity"/>
    <property type="evidence" value="ECO:0007669"/>
    <property type="project" value="TreeGrafter"/>
</dbReference>
<proteinExistence type="inferred from homology"/>
<feature type="transmembrane region" description="Helical" evidence="9">
    <location>
        <begin position="12"/>
        <end position="32"/>
    </location>
</feature>
<comment type="subcellular location">
    <subcellularLocation>
        <location evidence="1">Cell inner membrane</location>
        <topology evidence="1">Multi-pass membrane protein</topology>
    </subcellularLocation>
</comment>
<organism evidence="11 12">
    <name type="scientific">Halarcobacter mediterraneus</name>
    <dbReference type="NCBI Taxonomy" id="2023153"/>
    <lineage>
        <taxon>Bacteria</taxon>
        <taxon>Pseudomonadati</taxon>
        <taxon>Campylobacterota</taxon>
        <taxon>Epsilonproteobacteria</taxon>
        <taxon>Campylobacterales</taxon>
        <taxon>Arcobacteraceae</taxon>
        <taxon>Halarcobacter</taxon>
    </lineage>
</organism>
<dbReference type="InterPro" id="IPR007387">
    <property type="entry name" value="TRAP_DctQ"/>
</dbReference>
<evidence type="ECO:0000256" key="5">
    <source>
        <dbReference type="ARBA" id="ARBA00022692"/>
    </source>
</evidence>
<gene>
    <name evidence="11" type="ORF">CP965_10515</name>
</gene>
<feature type="transmembrane region" description="Helical" evidence="9">
    <location>
        <begin position="134"/>
        <end position="154"/>
    </location>
</feature>
<evidence type="ECO:0000259" key="10">
    <source>
        <dbReference type="Pfam" id="PF04290"/>
    </source>
</evidence>
<dbReference type="RefSeq" id="WP_129062068.1">
    <property type="nucleotide sequence ID" value="NZ_NXIE01000004.1"/>
</dbReference>
<sequence length="172" mass="19668">MIENFKKGSEFIVYLCGILLFSSVLLISTEVFLRKFFLVSFGGVDEISGYILGISISWSLAYVLFEKMHIRVDILYTKASKIVKSSLDSIAMFFTLLFSIFLTYFTGNVFLTSLEKNSLANTPLATPLWIPQSVWFLGFLFFSFLTLIMFIKAIKALIENRIDKDVSVKKEF</sequence>
<dbReference type="EMBL" id="NXIE01000004">
    <property type="protein sequence ID" value="RXK12202.1"/>
    <property type="molecule type" value="Genomic_DNA"/>
</dbReference>
<dbReference type="InterPro" id="IPR055348">
    <property type="entry name" value="DctQ"/>
</dbReference>
<evidence type="ECO:0000313" key="11">
    <source>
        <dbReference type="EMBL" id="RXK12202.1"/>
    </source>
</evidence>
<protein>
    <submittedName>
        <fullName evidence="11">C4-dicarboxylate ABC transporter permease</fullName>
    </submittedName>
</protein>
<evidence type="ECO:0000313" key="12">
    <source>
        <dbReference type="Proteomes" id="UP000289718"/>
    </source>
</evidence>
<dbReference type="GO" id="GO:0015740">
    <property type="term" value="P:C4-dicarboxylate transport"/>
    <property type="evidence" value="ECO:0007669"/>
    <property type="project" value="TreeGrafter"/>
</dbReference>
<keyword evidence="12" id="KW-1185">Reference proteome</keyword>
<dbReference type="OrthoDB" id="9795655at2"/>
<evidence type="ECO:0000256" key="3">
    <source>
        <dbReference type="ARBA" id="ARBA00022475"/>
    </source>
</evidence>
<name>A0A4Q1AW46_9BACT</name>
<feature type="domain" description="Tripartite ATP-independent periplasmic transporters DctQ component" evidence="10">
    <location>
        <begin position="24"/>
        <end position="155"/>
    </location>
</feature>
<dbReference type="Proteomes" id="UP000289718">
    <property type="component" value="Unassembled WGS sequence"/>
</dbReference>
<comment type="similarity">
    <text evidence="8">Belongs to the TRAP transporter small permease family.</text>
</comment>
<keyword evidence="3" id="KW-1003">Cell membrane</keyword>
<accession>A0A4Q1AW46</accession>
<evidence type="ECO:0000256" key="1">
    <source>
        <dbReference type="ARBA" id="ARBA00004429"/>
    </source>
</evidence>
<dbReference type="PANTHER" id="PTHR35011:SF10">
    <property type="entry name" value="TRAP TRANSPORTER SMALL PERMEASE PROTEIN"/>
    <property type="match status" value="1"/>
</dbReference>
<evidence type="ECO:0000256" key="8">
    <source>
        <dbReference type="ARBA" id="ARBA00038436"/>
    </source>
</evidence>
<evidence type="ECO:0000256" key="7">
    <source>
        <dbReference type="ARBA" id="ARBA00023136"/>
    </source>
</evidence>
<feature type="transmembrane region" description="Helical" evidence="9">
    <location>
        <begin position="47"/>
        <end position="65"/>
    </location>
</feature>
<dbReference type="Pfam" id="PF04290">
    <property type="entry name" value="DctQ"/>
    <property type="match status" value="1"/>
</dbReference>
<evidence type="ECO:0000256" key="6">
    <source>
        <dbReference type="ARBA" id="ARBA00022989"/>
    </source>
</evidence>
<keyword evidence="7 9" id="KW-0472">Membrane</keyword>
<evidence type="ECO:0000256" key="4">
    <source>
        <dbReference type="ARBA" id="ARBA00022519"/>
    </source>
</evidence>
<feature type="transmembrane region" description="Helical" evidence="9">
    <location>
        <begin position="86"/>
        <end position="114"/>
    </location>
</feature>
<keyword evidence="5 9" id="KW-0812">Transmembrane</keyword>
<keyword evidence="4" id="KW-0997">Cell inner membrane</keyword>
<dbReference type="AlphaFoldDB" id="A0A4Q1AW46"/>
<keyword evidence="6 9" id="KW-1133">Transmembrane helix</keyword>